<gene>
    <name evidence="2" type="ORF">O181_020219</name>
</gene>
<feature type="region of interest" description="Disordered" evidence="1">
    <location>
        <begin position="44"/>
        <end position="95"/>
    </location>
</feature>
<evidence type="ECO:0000313" key="2">
    <source>
        <dbReference type="EMBL" id="MBW0480504.1"/>
    </source>
</evidence>
<evidence type="ECO:0000256" key="1">
    <source>
        <dbReference type="SAM" id="MobiDB-lite"/>
    </source>
</evidence>
<comment type="caution">
    <text evidence="2">The sequence shown here is derived from an EMBL/GenBank/DDBJ whole genome shotgun (WGS) entry which is preliminary data.</text>
</comment>
<keyword evidence="3" id="KW-1185">Reference proteome</keyword>
<feature type="compositionally biased region" description="Basic and acidic residues" evidence="1">
    <location>
        <begin position="45"/>
        <end position="55"/>
    </location>
</feature>
<sequence length="95" mass="11240">MICIKEIPFKELMVITKRWNPNRKVTLLEERASKIRENQATIQAMEEKKEPDRAYSDSFRLTRSKKPRLPSGFKPFRKQKISDQESPLFKIPGSF</sequence>
<dbReference type="AlphaFoldDB" id="A0A9Q3GVH2"/>
<name>A0A9Q3GVH2_9BASI</name>
<protein>
    <submittedName>
        <fullName evidence="2">Uncharacterized protein</fullName>
    </submittedName>
</protein>
<accession>A0A9Q3GVH2</accession>
<dbReference type="Proteomes" id="UP000765509">
    <property type="component" value="Unassembled WGS sequence"/>
</dbReference>
<reference evidence="2" key="1">
    <citation type="submission" date="2021-03" db="EMBL/GenBank/DDBJ databases">
        <title>Draft genome sequence of rust myrtle Austropuccinia psidii MF-1, a brazilian biotype.</title>
        <authorList>
            <person name="Quecine M.C."/>
            <person name="Pachon D.M.R."/>
            <person name="Bonatelli M.L."/>
            <person name="Correr F.H."/>
            <person name="Franceschini L.M."/>
            <person name="Leite T.F."/>
            <person name="Margarido G.R.A."/>
            <person name="Almeida C.A."/>
            <person name="Ferrarezi J.A."/>
            <person name="Labate C.A."/>
        </authorList>
    </citation>
    <scope>NUCLEOTIDE SEQUENCE</scope>
    <source>
        <strain evidence="2">MF-1</strain>
    </source>
</reference>
<evidence type="ECO:0000313" key="3">
    <source>
        <dbReference type="Proteomes" id="UP000765509"/>
    </source>
</evidence>
<dbReference type="EMBL" id="AVOT02005993">
    <property type="protein sequence ID" value="MBW0480504.1"/>
    <property type="molecule type" value="Genomic_DNA"/>
</dbReference>
<organism evidence="2 3">
    <name type="scientific">Austropuccinia psidii MF-1</name>
    <dbReference type="NCBI Taxonomy" id="1389203"/>
    <lineage>
        <taxon>Eukaryota</taxon>
        <taxon>Fungi</taxon>
        <taxon>Dikarya</taxon>
        <taxon>Basidiomycota</taxon>
        <taxon>Pucciniomycotina</taxon>
        <taxon>Pucciniomycetes</taxon>
        <taxon>Pucciniales</taxon>
        <taxon>Sphaerophragmiaceae</taxon>
        <taxon>Austropuccinia</taxon>
    </lineage>
</organism>
<proteinExistence type="predicted"/>